<evidence type="ECO:0000256" key="1">
    <source>
        <dbReference type="ARBA" id="ARBA00022679"/>
    </source>
</evidence>
<dbReference type="SUPFAM" id="SSF53756">
    <property type="entry name" value="UDP-Glycosyltransferase/glycogen phosphorylase"/>
    <property type="match status" value="1"/>
</dbReference>
<dbReference type="AlphaFoldDB" id="A0A1F7Y216"/>
<dbReference type="PANTHER" id="PTHR46401:SF2">
    <property type="entry name" value="GLYCOSYLTRANSFERASE WBBK-RELATED"/>
    <property type="match status" value="1"/>
</dbReference>
<sequence length="337" mass="38680">MKIAFLNGYQNRRGAETFVNELSKRLKEKHRVDLMLGDKTVPKRWPLLWRAFLDPHGIYTFLFTLKYIPKMWKVKFDVVIPINGGWQPALVRLVTWLYGGKMVISGQSGIGWDDRNNLWCFPDCFVALSTYAKSWARKVNPFVKGEYIPNGVDLQKFNPKGEKLKLNLKRPIILTVAALTPSKRVDLVIRAVSKWKKVSLLLVGDGEMKDELESLGKKLLGNRFQLIKLSFEEMPKVYRSVDLFTIVSEAYYSFEIVIAEAMATNIPVVVNDDPIRREIVGDAGTLVNPVNESKYAEVMNDALKIKWGNKPRSQAEKFSWDKISESYEELFNGLVKR</sequence>
<feature type="domain" description="Glycosyl transferase family 1" evidence="2">
    <location>
        <begin position="162"/>
        <end position="311"/>
    </location>
</feature>
<name>A0A1F7Y216_9BACT</name>
<dbReference type="EMBL" id="MGGD01000031">
    <property type="protein sequence ID" value="OGM20585.1"/>
    <property type="molecule type" value="Genomic_DNA"/>
</dbReference>
<dbReference type="Gene3D" id="3.40.50.2000">
    <property type="entry name" value="Glycogen Phosphorylase B"/>
    <property type="match status" value="2"/>
</dbReference>
<keyword evidence="1" id="KW-0808">Transferase</keyword>
<dbReference type="GO" id="GO:0016757">
    <property type="term" value="F:glycosyltransferase activity"/>
    <property type="evidence" value="ECO:0007669"/>
    <property type="project" value="InterPro"/>
</dbReference>
<dbReference type="Proteomes" id="UP000176741">
    <property type="component" value="Unassembled WGS sequence"/>
</dbReference>
<accession>A0A1F7Y216</accession>
<comment type="caution">
    <text evidence="3">The sequence shown here is derived from an EMBL/GenBank/DDBJ whole genome shotgun (WGS) entry which is preliminary data.</text>
</comment>
<protein>
    <recommendedName>
        <fullName evidence="2">Glycosyl transferase family 1 domain-containing protein</fullName>
    </recommendedName>
</protein>
<evidence type="ECO:0000259" key="2">
    <source>
        <dbReference type="Pfam" id="PF00534"/>
    </source>
</evidence>
<gene>
    <name evidence="3" type="ORF">A2771_00960</name>
</gene>
<organism evidence="3 4">
    <name type="scientific">Candidatus Woesebacteria bacterium RIFCSPHIGHO2_01_FULL_38_26b</name>
    <dbReference type="NCBI Taxonomy" id="1802491"/>
    <lineage>
        <taxon>Bacteria</taxon>
        <taxon>Candidatus Woeseibacteriota</taxon>
    </lineage>
</organism>
<evidence type="ECO:0000313" key="4">
    <source>
        <dbReference type="Proteomes" id="UP000176741"/>
    </source>
</evidence>
<reference evidence="3 4" key="1">
    <citation type="journal article" date="2016" name="Nat. Commun.">
        <title>Thousands of microbial genomes shed light on interconnected biogeochemical processes in an aquifer system.</title>
        <authorList>
            <person name="Anantharaman K."/>
            <person name="Brown C.T."/>
            <person name="Hug L.A."/>
            <person name="Sharon I."/>
            <person name="Castelle C.J."/>
            <person name="Probst A.J."/>
            <person name="Thomas B.C."/>
            <person name="Singh A."/>
            <person name="Wilkins M.J."/>
            <person name="Karaoz U."/>
            <person name="Brodie E.L."/>
            <person name="Williams K.H."/>
            <person name="Hubbard S.S."/>
            <person name="Banfield J.F."/>
        </authorList>
    </citation>
    <scope>NUCLEOTIDE SEQUENCE [LARGE SCALE GENOMIC DNA]</scope>
</reference>
<dbReference type="InterPro" id="IPR001296">
    <property type="entry name" value="Glyco_trans_1"/>
</dbReference>
<dbReference type="Pfam" id="PF00534">
    <property type="entry name" value="Glycos_transf_1"/>
    <property type="match status" value="1"/>
</dbReference>
<dbReference type="PANTHER" id="PTHR46401">
    <property type="entry name" value="GLYCOSYLTRANSFERASE WBBK-RELATED"/>
    <property type="match status" value="1"/>
</dbReference>
<dbReference type="CDD" id="cd03801">
    <property type="entry name" value="GT4_PimA-like"/>
    <property type="match status" value="1"/>
</dbReference>
<evidence type="ECO:0000313" key="3">
    <source>
        <dbReference type="EMBL" id="OGM20585.1"/>
    </source>
</evidence>
<dbReference type="GO" id="GO:0009103">
    <property type="term" value="P:lipopolysaccharide biosynthetic process"/>
    <property type="evidence" value="ECO:0007669"/>
    <property type="project" value="TreeGrafter"/>
</dbReference>
<proteinExistence type="predicted"/>